<dbReference type="AlphaFoldDB" id="J9D5N7"/>
<dbReference type="EMBL" id="AFBI03000046">
    <property type="protein sequence ID" value="EJW03071.1"/>
    <property type="molecule type" value="Genomic_DNA"/>
</dbReference>
<proteinExistence type="predicted"/>
<reference evidence="1 2" key="1">
    <citation type="submission" date="2011-08" db="EMBL/GenBank/DDBJ databases">
        <authorList>
            <person name="Liu Z.J."/>
            <person name="Shi F.L."/>
            <person name="Lu J.Q."/>
            <person name="Li M."/>
            <person name="Wang Z.L."/>
        </authorList>
    </citation>
    <scope>NUCLEOTIDE SEQUENCE [LARGE SCALE GENOMIC DNA]</scope>
    <source>
        <strain evidence="1 2">USNM 41457</strain>
    </source>
</reference>
<accession>J9D5N7</accession>
<dbReference type="InParanoid" id="J9D5N7"/>
<organism evidence="1 2">
    <name type="scientific">Edhazardia aedis (strain USNM 41457)</name>
    <name type="common">Microsporidian parasite</name>
    <dbReference type="NCBI Taxonomy" id="1003232"/>
    <lineage>
        <taxon>Eukaryota</taxon>
        <taxon>Fungi</taxon>
        <taxon>Fungi incertae sedis</taxon>
        <taxon>Microsporidia</taxon>
        <taxon>Edhazardia</taxon>
    </lineage>
</organism>
<dbReference type="Proteomes" id="UP000003163">
    <property type="component" value="Unassembled WGS sequence"/>
</dbReference>
<dbReference type="HOGENOM" id="CLU_897226_0_0_1"/>
<comment type="caution">
    <text evidence="1">The sequence shown here is derived from an EMBL/GenBank/DDBJ whole genome shotgun (WGS) entry which is preliminary data.</text>
</comment>
<evidence type="ECO:0000313" key="2">
    <source>
        <dbReference type="Proteomes" id="UP000003163"/>
    </source>
</evidence>
<gene>
    <name evidence="1" type="ORF">EDEG_02550</name>
</gene>
<reference evidence="2" key="2">
    <citation type="submission" date="2015-07" db="EMBL/GenBank/DDBJ databases">
        <title>Contrasting host-pathogen interactions and genome evolution in two generalist and specialist microsporidian pathogens of mosquitoes.</title>
        <authorList>
            <consortium name="The Broad Institute Genomics Platform"/>
            <consortium name="The Broad Institute Genome Sequencing Center for Infectious Disease"/>
            <person name="Cuomo C.A."/>
            <person name="Sanscrainte N.D."/>
            <person name="Goldberg J.M."/>
            <person name="Heiman D."/>
            <person name="Young S."/>
            <person name="Zeng Q."/>
            <person name="Becnel J.J."/>
            <person name="Birren B.W."/>
        </authorList>
    </citation>
    <scope>NUCLEOTIDE SEQUENCE [LARGE SCALE GENOMIC DNA]</scope>
    <source>
        <strain evidence="2">USNM 41457</strain>
    </source>
</reference>
<protein>
    <submittedName>
        <fullName evidence="1">Uncharacterized protein</fullName>
    </submittedName>
</protein>
<dbReference type="VEuPathDB" id="MicrosporidiaDB:EDEG_02550"/>
<evidence type="ECO:0000313" key="1">
    <source>
        <dbReference type="EMBL" id="EJW03071.1"/>
    </source>
</evidence>
<sequence length="310" mass="36497">MIILPSLKASEKPEITYSPDENRLKLRYKKIQKFSVRQKVPMNFYVLETTSKPEILINNQGYKIKKAQYHYVTNVIEKEEEENKDVKLTFKDLQMSFGSTKMKRILAKSTDEDTAPKKRTILTEYKYNEQILPPVDLDAKKYLNCYDVGKIFSEDFLEAFNELDYEKCDLSSRLRQLCDYKSQKPGVLLILDSLFRVLSERRANIYDLRELGIFKEVHEIFSDFLLNYSNGKCLTDFGRDKLSVIYYILVLKITSNRAEVSDFPMFFYKYDKFKLLLQTIGCTVSEQSIVLTSKPKLEVVQKRRASKRFK</sequence>
<keyword evidence="2" id="KW-1185">Reference proteome</keyword>
<name>J9D5N7_EDHAE</name>